<feature type="compositionally biased region" description="Basic and acidic residues" evidence="1">
    <location>
        <begin position="43"/>
        <end position="56"/>
    </location>
</feature>
<proteinExistence type="predicted"/>
<accession>A0A2R6WSN8</accession>
<dbReference type="EMBL" id="KZ772733">
    <property type="protein sequence ID" value="PTQ36877.1"/>
    <property type="molecule type" value="Genomic_DNA"/>
</dbReference>
<feature type="region of interest" description="Disordered" evidence="1">
    <location>
        <begin position="1"/>
        <end position="82"/>
    </location>
</feature>
<evidence type="ECO:0000313" key="2">
    <source>
        <dbReference type="EMBL" id="PTQ36877.1"/>
    </source>
</evidence>
<feature type="compositionally biased region" description="Polar residues" evidence="1">
    <location>
        <begin position="70"/>
        <end position="82"/>
    </location>
</feature>
<protein>
    <submittedName>
        <fullName evidence="2">Uncharacterized protein</fullName>
    </submittedName>
</protein>
<sequence length="82" mass="9099">MSRESSDMTDERVGERASERGGERERERLQAGRQAGQRRAGRGRGDRVQGGREGRGWIKRGKTGGGNIPLSFSPTRIQCSRL</sequence>
<dbReference type="Gramene" id="Mp1g23980.1">
    <property type="protein sequence ID" value="Mp1g23980.1.cds1"/>
    <property type="gene ID" value="Mp1g23980"/>
</dbReference>
<gene>
    <name evidence="2" type="ORF">MARPO_0061s0122</name>
</gene>
<feature type="compositionally biased region" description="Basic and acidic residues" evidence="1">
    <location>
        <begin position="1"/>
        <end position="30"/>
    </location>
</feature>
<keyword evidence="3" id="KW-1185">Reference proteome</keyword>
<dbReference type="AlphaFoldDB" id="A0A2R6WSN8"/>
<organism evidence="2 3">
    <name type="scientific">Marchantia polymorpha</name>
    <name type="common">Common liverwort</name>
    <name type="synonym">Marchantia aquatica</name>
    <dbReference type="NCBI Taxonomy" id="3197"/>
    <lineage>
        <taxon>Eukaryota</taxon>
        <taxon>Viridiplantae</taxon>
        <taxon>Streptophyta</taxon>
        <taxon>Embryophyta</taxon>
        <taxon>Marchantiophyta</taxon>
        <taxon>Marchantiopsida</taxon>
        <taxon>Marchantiidae</taxon>
        <taxon>Marchantiales</taxon>
        <taxon>Marchantiaceae</taxon>
        <taxon>Marchantia</taxon>
    </lineage>
</organism>
<evidence type="ECO:0000313" key="3">
    <source>
        <dbReference type="Proteomes" id="UP000244005"/>
    </source>
</evidence>
<dbReference type="Proteomes" id="UP000244005">
    <property type="component" value="Unassembled WGS sequence"/>
</dbReference>
<name>A0A2R6WSN8_MARPO</name>
<evidence type="ECO:0000256" key="1">
    <source>
        <dbReference type="SAM" id="MobiDB-lite"/>
    </source>
</evidence>
<reference evidence="3" key="1">
    <citation type="journal article" date="2017" name="Cell">
        <title>Insights into land plant evolution garnered from the Marchantia polymorpha genome.</title>
        <authorList>
            <person name="Bowman J.L."/>
            <person name="Kohchi T."/>
            <person name="Yamato K.T."/>
            <person name="Jenkins J."/>
            <person name="Shu S."/>
            <person name="Ishizaki K."/>
            <person name="Yamaoka S."/>
            <person name="Nishihama R."/>
            <person name="Nakamura Y."/>
            <person name="Berger F."/>
            <person name="Adam C."/>
            <person name="Aki S.S."/>
            <person name="Althoff F."/>
            <person name="Araki T."/>
            <person name="Arteaga-Vazquez M.A."/>
            <person name="Balasubrmanian S."/>
            <person name="Barry K."/>
            <person name="Bauer D."/>
            <person name="Boehm C.R."/>
            <person name="Briginshaw L."/>
            <person name="Caballero-Perez J."/>
            <person name="Catarino B."/>
            <person name="Chen F."/>
            <person name="Chiyoda S."/>
            <person name="Chovatia M."/>
            <person name="Davies K.M."/>
            <person name="Delmans M."/>
            <person name="Demura T."/>
            <person name="Dierschke T."/>
            <person name="Dolan L."/>
            <person name="Dorantes-Acosta A.E."/>
            <person name="Eklund D.M."/>
            <person name="Florent S.N."/>
            <person name="Flores-Sandoval E."/>
            <person name="Fujiyama A."/>
            <person name="Fukuzawa H."/>
            <person name="Galik B."/>
            <person name="Grimanelli D."/>
            <person name="Grimwood J."/>
            <person name="Grossniklaus U."/>
            <person name="Hamada T."/>
            <person name="Haseloff J."/>
            <person name="Hetherington A.J."/>
            <person name="Higo A."/>
            <person name="Hirakawa Y."/>
            <person name="Hundley H.N."/>
            <person name="Ikeda Y."/>
            <person name="Inoue K."/>
            <person name="Inoue S.I."/>
            <person name="Ishida S."/>
            <person name="Jia Q."/>
            <person name="Kakita M."/>
            <person name="Kanazawa T."/>
            <person name="Kawai Y."/>
            <person name="Kawashima T."/>
            <person name="Kennedy M."/>
            <person name="Kinose K."/>
            <person name="Kinoshita T."/>
            <person name="Kohara Y."/>
            <person name="Koide E."/>
            <person name="Komatsu K."/>
            <person name="Kopischke S."/>
            <person name="Kubo M."/>
            <person name="Kyozuka J."/>
            <person name="Lagercrantz U."/>
            <person name="Lin S.S."/>
            <person name="Lindquist E."/>
            <person name="Lipzen A.M."/>
            <person name="Lu C.W."/>
            <person name="De Luna E."/>
            <person name="Martienssen R.A."/>
            <person name="Minamino N."/>
            <person name="Mizutani M."/>
            <person name="Mizutani M."/>
            <person name="Mochizuki N."/>
            <person name="Monte I."/>
            <person name="Mosher R."/>
            <person name="Nagasaki H."/>
            <person name="Nakagami H."/>
            <person name="Naramoto S."/>
            <person name="Nishitani K."/>
            <person name="Ohtani M."/>
            <person name="Okamoto T."/>
            <person name="Okumura M."/>
            <person name="Phillips J."/>
            <person name="Pollak B."/>
            <person name="Reinders A."/>
            <person name="Rovekamp M."/>
            <person name="Sano R."/>
            <person name="Sawa S."/>
            <person name="Schmid M.W."/>
            <person name="Shirakawa M."/>
            <person name="Solano R."/>
            <person name="Spunde A."/>
            <person name="Suetsugu N."/>
            <person name="Sugano S."/>
            <person name="Sugiyama A."/>
            <person name="Sun R."/>
            <person name="Suzuki Y."/>
            <person name="Takenaka M."/>
            <person name="Takezawa D."/>
            <person name="Tomogane H."/>
            <person name="Tsuzuki M."/>
            <person name="Ueda T."/>
            <person name="Umeda M."/>
            <person name="Ward J.M."/>
            <person name="Watanabe Y."/>
            <person name="Yazaki K."/>
            <person name="Yokoyama R."/>
            <person name="Yoshitake Y."/>
            <person name="Yotsui I."/>
            <person name="Zachgo S."/>
            <person name="Schmutz J."/>
        </authorList>
    </citation>
    <scope>NUCLEOTIDE SEQUENCE [LARGE SCALE GENOMIC DNA]</scope>
    <source>
        <strain evidence="3">Tak-1</strain>
    </source>
</reference>